<dbReference type="GO" id="GO:0020037">
    <property type="term" value="F:heme binding"/>
    <property type="evidence" value="ECO:0007669"/>
    <property type="project" value="InterPro"/>
</dbReference>
<keyword evidence="11" id="KW-0472">Membrane</keyword>
<dbReference type="InterPro" id="IPR002401">
    <property type="entry name" value="Cyt_P450_E_grp-I"/>
</dbReference>
<evidence type="ECO:0000256" key="16">
    <source>
        <dbReference type="RuleBase" id="RU000461"/>
    </source>
</evidence>
<keyword evidence="6 15" id="KW-0479">Metal-binding</keyword>
<keyword evidence="4 15" id="KW-0349">Heme</keyword>
<dbReference type="GO" id="GO:0009414">
    <property type="term" value="P:response to water deprivation"/>
    <property type="evidence" value="ECO:0007669"/>
    <property type="project" value="UniProtKB-ARBA"/>
</dbReference>
<evidence type="ECO:0000256" key="11">
    <source>
        <dbReference type="ARBA" id="ARBA00023136"/>
    </source>
</evidence>
<dbReference type="Pfam" id="PF00067">
    <property type="entry name" value="p450"/>
    <property type="match status" value="1"/>
</dbReference>
<dbReference type="GO" id="GO:0016020">
    <property type="term" value="C:membrane"/>
    <property type="evidence" value="ECO:0007669"/>
    <property type="project" value="UniProtKB-SubCell"/>
</dbReference>
<dbReference type="InterPro" id="IPR036396">
    <property type="entry name" value="Cyt_P450_sf"/>
</dbReference>
<dbReference type="OrthoDB" id="1372046at2759"/>
<dbReference type="EC" id="1.14.14.137" evidence="14"/>
<keyword evidence="10 16" id="KW-0503">Monooxygenase</keyword>
<comment type="similarity">
    <text evidence="3 16">Belongs to the cytochrome P450 family.</text>
</comment>
<dbReference type="InterPro" id="IPR001128">
    <property type="entry name" value="Cyt_P450"/>
</dbReference>
<protein>
    <recommendedName>
        <fullName evidence="14">(+)-abscisic acid 8'-hydroxylase</fullName>
        <ecNumber evidence="14">1.14.14.137</ecNumber>
    </recommendedName>
</protein>
<evidence type="ECO:0000256" key="12">
    <source>
        <dbReference type="ARBA" id="ARBA00050609"/>
    </source>
</evidence>
<dbReference type="CDD" id="cd11043">
    <property type="entry name" value="CYP90-like"/>
    <property type="match status" value="1"/>
</dbReference>
<dbReference type="SUPFAM" id="SSF48264">
    <property type="entry name" value="Cytochrome P450"/>
    <property type="match status" value="1"/>
</dbReference>
<keyword evidence="7" id="KW-1133">Transmembrane helix</keyword>
<evidence type="ECO:0000313" key="17">
    <source>
        <dbReference type="EMBL" id="GFP79384.1"/>
    </source>
</evidence>
<dbReference type="EMBL" id="BMAC01000007">
    <property type="protein sequence ID" value="GFP79384.1"/>
    <property type="molecule type" value="Genomic_DNA"/>
</dbReference>
<comment type="pathway">
    <text evidence="13">Plant hormone degradation; abscisic acid degradation.</text>
</comment>
<keyword evidence="5" id="KW-0812">Transmembrane</keyword>
<dbReference type="PANTHER" id="PTHR24286:SF10">
    <property type="entry name" value="ABSCISIC ACID 8'-HYDROXYLASE 1"/>
    <property type="match status" value="1"/>
</dbReference>
<dbReference type="PANTHER" id="PTHR24286">
    <property type="entry name" value="CYTOCHROME P450 26"/>
    <property type="match status" value="1"/>
</dbReference>
<proteinExistence type="inferred from homology"/>
<evidence type="ECO:0000256" key="3">
    <source>
        <dbReference type="ARBA" id="ARBA00010617"/>
    </source>
</evidence>
<evidence type="ECO:0000256" key="10">
    <source>
        <dbReference type="ARBA" id="ARBA00023033"/>
    </source>
</evidence>
<comment type="catalytic activity">
    <reaction evidence="12">
        <text>2-cis-(+)-abscisate + reduced [NADPH--hemoprotein reductase] + O2 = (+)-8'-hydroxyabscisate + oxidized [NADPH--hemoprotein reductase] + H2O + H(+)</text>
        <dbReference type="Rhea" id="RHEA:12897"/>
        <dbReference type="Rhea" id="RHEA-COMP:11964"/>
        <dbReference type="Rhea" id="RHEA-COMP:11965"/>
        <dbReference type="ChEBI" id="CHEBI:15377"/>
        <dbReference type="ChEBI" id="CHEBI:15378"/>
        <dbReference type="ChEBI" id="CHEBI:15379"/>
        <dbReference type="ChEBI" id="CHEBI:37569"/>
        <dbReference type="ChEBI" id="CHEBI:57618"/>
        <dbReference type="ChEBI" id="CHEBI:58210"/>
        <dbReference type="ChEBI" id="CHEBI:58490"/>
        <dbReference type="EC" id="1.14.14.137"/>
    </reaction>
</comment>
<dbReference type="Gene3D" id="1.10.630.10">
    <property type="entry name" value="Cytochrome P450"/>
    <property type="match status" value="1"/>
</dbReference>
<name>A0A830B4D9_9LAMI</name>
<comment type="caution">
    <text evidence="17">The sequence shown here is derived from an EMBL/GenBank/DDBJ whole genome shotgun (WGS) entry which is preliminary data.</text>
</comment>
<evidence type="ECO:0000313" key="18">
    <source>
        <dbReference type="Proteomes" id="UP000653305"/>
    </source>
</evidence>
<keyword evidence="8 16" id="KW-0560">Oxidoreductase</keyword>
<dbReference type="GO" id="GO:0046345">
    <property type="term" value="P:abscisic acid catabolic process"/>
    <property type="evidence" value="ECO:0007669"/>
    <property type="project" value="UniProtKB-ARBA"/>
</dbReference>
<dbReference type="GO" id="GO:0009737">
    <property type="term" value="P:response to abscisic acid"/>
    <property type="evidence" value="ECO:0007669"/>
    <property type="project" value="UniProtKB-ARBA"/>
</dbReference>
<organism evidence="17 18">
    <name type="scientific">Phtheirospermum japonicum</name>
    <dbReference type="NCBI Taxonomy" id="374723"/>
    <lineage>
        <taxon>Eukaryota</taxon>
        <taxon>Viridiplantae</taxon>
        <taxon>Streptophyta</taxon>
        <taxon>Embryophyta</taxon>
        <taxon>Tracheophyta</taxon>
        <taxon>Spermatophyta</taxon>
        <taxon>Magnoliopsida</taxon>
        <taxon>eudicotyledons</taxon>
        <taxon>Gunneridae</taxon>
        <taxon>Pentapetalae</taxon>
        <taxon>asterids</taxon>
        <taxon>lamiids</taxon>
        <taxon>Lamiales</taxon>
        <taxon>Orobanchaceae</taxon>
        <taxon>Orobanchaceae incertae sedis</taxon>
        <taxon>Phtheirospermum</taxon>
    </lineage>
</organism>
<evidence type="ECO:0000256" key="5">
    <source>
        <dbReference type="ARBA" id="ARBA00022692"/>
    </source>
</evidence>
<comment type="subcellular location">
    <subcellularLocation>
        <location evidence="2">Membrane</location>
        <topology evidence="2">Single-pass membrane protein</topology>
    </subcellularLocation>
</comment>
<evidence type="ECO:0000256" key="2">
    <source>
        <dbReference type="ARBA" id="ARBA00004167"/>
    </source>
</evidence>
<dbReference type="FunFam" id="1.10.630.10:FF:000014">
    <property type="entry name" value="Abscisic acid 8"/>
    <property type="match status" value="1"/>
</dbReference>
<accession>A0A830B4D9</accession>
<dbReference type="PRINTS" id="PR00463">
    <property type="entry name" value="EP450I"/>
</dbReference>
<dbReference type="PRINTS" id="PR00385">
    <property type="entry name" value="P450"/>
</dbReference>
<dbReference type="PROSITE" id="PS00086">
    <property type="entry name" value="CYTOCHROME_P450"/>
    <property type="match status" value="1"/>
</dbReference>
<evidence type="ECO:0000256" key="4">
    <source>
        <dbReference type="ARBA" id="ARBA00022617"/>
    </source>
</evidence>
<keyword evidence="9 15" id="KW-0408">Iron</keyword>
<dbReference type="AlphaFoldDB" id="A0A830B4D9"/>
<feature type="binding site" description="axial binding residue" evidence="15">
    <location>
        <position position="374"/>
    </location>
    <ligand>
        <name>heme</name>
        <dbReference type="ChEBI" id="CHEBI:30413"/>
    </ligand>
    <ligandPart>
        <name>Fe</name>
        <dbReference type="ChEBI" id="CHEBI:18248"/>
    </ligandPart>
</feature>
<dbReference type="GO" id="GO:0005506">
    <property type="term" value="F:iron ion binding"/>
    <property type="evidence" value="ECO:0007669"/>
    <property type="project" value="InterPro"/>
</dbReference>
<dbReference type="GO" id="GO:0010295">
    <property type="term" value="F:(+)-abscisic acid 8'-hydroxylase activity"/>
    <property type="evidence" value="ECO:0007669"/>
    <property type="project" value="UniProtKB-EC"/>
</dbReference>
<evidence type="ECO:0000256" key="14">
    <source>
        <dbReference type="ARBA" id="ARBA00066338"/>
    </source>
</evidence>
<evidence type="ECO:0000256" key="15">
    <source>
        <dbReference type="PIRSR" id="PIRSR602401-1"/>
    </source>
</evidence>
<dbReference type="InterPro" id="IPR017972">
    <property type="entry name" value="Cyt_P450_CS"/>
</dbReference>
<comment type="cofactor">
    <cofactor evidence="1 15">
        <name>heme</name>
        <dbReference type="ChEBI" id="CHEBI:30413"/>
    </cofactor>
</comment>
<evidence type="ECO:0000256" key="7">
    <source>
        <dbReference type="ARBA" id="ARBA00022989"/>
    </source>
</evidence>
<evidence type="ECO:0000256" key="8">
    <source>
        <dbReference type="ARBA" id="ARBA00023002"/>
    </source>
</evidence>
<dbReference type="GO" id="GO:0016125">
    <property type="term" value="P:sterol metabolic process"/>
    <property type="evidence" value="ECO:0007669"/>
    <property type="project" value="TreeGrafter"/>
</dbReference>
<evidence type="ECO:0000256" key="1">
    <source>
        <dbReference type="ARBA" id="ARBA00001971"/>
    </source>
</evidence>
<reference evidence="17" key="1">
    <citation type="submission" date="2020-07" db="EMBL/GenBank/DDBJ databases">
        <title>Ethylene signaling mediates host invasion by parasitic plants.</title>
        <authorList>
            <person name="Yoshida S."/>
        </authorList>
    </citation>
    <scope>NUCLEOTIDE SEQUENCE</scope>
    <source>
        <strain evidence="17">Okayama</strain>
    </source>
</reference>
<sequence length="425" mass="48145">MGWPYIGETFQLYSQNPNTFFASKVNKYGSIFKTHILGCRCVMISDPEAVKSVLVTKAHLFKPTFPASKERILGEQAIFFDHGDYHAKLRKLILRTFMPVSIRNFVSDIESIAVTSLQSWEGKLITTYQEMKTYTINVALLSIFGKEGVLYSEDLKRCYYNLEKGYNSMAINFPGTLFHKAMKARKELTQILAQIISVRRETKQTHTDLLGSFMAEAAGLTDQQIADNVIGVIFAARDTTASVLTWIFKYLAENPSVLQAVTEEQEALIESKKDSGENKGLNWADTKRMPITSRVIMETLRVASILSFTFREAVEDVEFDDYFIPKGWKVLPLFRNIHHSPDNFDEPEKFDPSRFEVLPKPNTFIPFGSGTHACPGNELAKLEIVVLVHHLTTKYKWSMMGPQSGIQYGPFALPQNGLPIKLSLK</sequence>
<keyword evidence="18" id="KW-1185">Reference proteome</keyword>
<dbReference type="Proteomes" id="UP000653305">
    <property type="component" value="Unassembled WGS sequence"/>
</dbReference>
<evidence type="ECO:0000256" key="13">
    <source>
        <dbReference type="ARBA" id="ARBA00060633"/>
    </source>
</evidence>
<gene>
    <name evidence="17" type="ORF">PHJA_000081900</name>
</gene>
<evidence type="ECO:0000256" key="6">
    <source>
        <dbReference type="ARBA" id="ARBA00022723"/>
    </source>
</evidence>
<evidence type="ECO:0000256" key="9">
    <source>
        <dbReference type="ARBA" id="ARBA00023004"/>
    </source>
</evidence>